<dbReference type="PROSITE" id="PS50102">
    <property type="entry name" value="RRM"/>
    <property type="match status" value="2"/>
</dbReference>
<dbReference type="InterPro" id="IPR000504">
    <property type="entry name" value="RRM_dom"/>
</dbReference>
<dbReference type="GO" id="GO:0005634">
    <property type="term" value="C:nucleus"/>
    <property type="evidence" value="ECO:0007669"/>
    <property type="project" value="TreeGrafter"/>
</dbReference>
<feature type="compositionally biased region" description="Acidic residues" evidence="3">
    <location>
        <begin position="30"/>
        <end position="68"/>
    </location>
</feature>
<dbReference type="InterPro" id="IPR012677">
    <property type="entry name" value="Nucleotide-bd_a/b_plait_sf"/>
</dbReference>
<organism evidence="5 6">
    <name type="scientific">Strigamia maritima</name>
    <name type="common">European centipede</name>
    <name type="synonym">Geophilus maritimus</name>
    <dbReference type="NCBI Taxonomy" id="126957"/>
    <lineage>
        <taxon>Eukaryota</taxon>
        <taxon>Metazoa</taxon>
        <taxon>Ecdysozoa</taxon>
        <taxon>Arthropoda</taxon>
        <taxon>Myriapoda</taxon>
        <taxon>Chilopoda</taxon>
        <taxon>Pleurostigmophora</taxon>
        <taxon>Geophilomorpha</taxon>
        <taxon>Linotaeniidae</taxon>
        <taxon>Strigamia</taxon>
    </lineage>
</organism>
<dbReference type="EMBL" id="JH430450">
    <property type="status" value="NOT_ANNOTATED_CDS"/>
    <property type="molecule type" value="Genomic_DNA"/>
</dbReference>
<feature type="compositionally biased region" description="Basic and acidic residues" evidence="3">
    <location>
        <begin position="83"/>
        <end position="96"/>
    </location>
</feature>
<name>T1IK98_STRMM</name>
<dbReference type="CDD" id="cd00590">
    <property type="entry name" value="RRM_SF"/>
    <property type="match status" value="2"/>
</dbReference>
<proteinExistence type="predicted"/>
<dbReference type="Gene3D" id="3.30.70.330">
    <property type="match status" value="2"/>
</dbReference>
<evidence type="ECO:0000259" key="4">
    <source>
        <dbReference type="PROSITE" id="PS50102"/>
    </source>
</evidence>
<feature type="region of interest" description="Disordered" evidence="3">
    <location>
        <begin position="27"/>
        <end position="183"/>
    </location>
</feature>
<feature type="domain" description="RRM" evidence="4">
    <location>
        <begin position="270"/>
        <end position="337"/>
    </location>
</feature>
<dbReference type="Proteomes" id="UP000014500">
    <property type="component" value="Unassembled WGS sequence"/>
</dbReference>
<dbReference type="AlphaFoldDB" id="T1IK98"/>
<feature type="region of interest" description="Disordered" evidence="3">
    <location>
        <begin position="458"/>
        <end position="516"/>
    </location>
</feature>
<dbReference type="InterPro" id="IPR050374">
    <property type="entry name" value="RRT5_SRSF_SR"/>
</dbReference>
<protein>
    <recommendedName>
        <fullName evidence="4">RRM domain-containing protein</fullName>
    </recommendedName>
</protein>
<keyword evidence="6" id="KW-1185">Reference proteome</keyword>
<dbReference type="EnsemblMetazoa" id="SMAR001338-RA">
    <property type="protein sequence ID" value="SMAR001338-PA"/>
    <property type="gene ID" value="SMAR001338"/>
</dbReference>
<dbReference type="InterPro" id="IPR035979">
    <property type="entry name" value="RBD_domain_sf"/>
</dbReference>
<accession>T1IK98</accession>
<feature type="domain" description="RRM" evidence="4">
    <location>
        <begin position="373"/>
        <end position="443"/>
    </location>
</feature>
<evidence type="ECO:0000313" key="6">
    <source>
        <dbReference type="Proteomes" id="UP000014500"/>
    </source>
</evidence>
<evidence type="ECO:0000256" key="1">
    <source>
        <dbReference type="ARBA" id="ARBA00022884"/>
    </source>
</evidence>
<dbReference type="PANTHER" id="PTHR23003">
    <property type="entry name" value="RNA RECOGNITION MOTIF RRM DOMAIN CONTAINING PROTEIN"/>
    <property type="match status" value="1"/>
</dbReference>
<feature type="compositionally biased region" description="Basic residues" evidence="3">
    <location>
        <begin position="466"/>
        <end position="477"/>
    </location>
</feature>
<feature type="compositionally biased region" description="Polar residues" evidence="3">
    <location>
        <begin position="162"/>
        <end position="178"/>
    </location>
</feature>
<keyword evidence="1 2" id="KW-0694">RNA-binding</keyword>
<evidence type="ECO:0000256" key="3">
    <source>
        <dbReference type="SAM" id="MobiDB-lite"/>
    </source>
</evidence>
<feature type="compositionally biased region" description="Basic residues" evidence="3">
    <location>
        <begin position="506"/>
        <end position="516"/>
    </location>
</feature>
<dbReference type="STRING" id="126957.T1IK98"/>
<evidence type="ECO:0000256" key="2">
    <source>
        <dbReference type="PROSITE-ProRule" id="PRU00176"/>
    </source>
</evidence>
<reference evidence="5" key="2">
    <citation type="submission" date="2015-02" db="UniProtKB">
        <authorList>
            <consortium name="EnsemblMetazoa"/>
        </authorList>
    </citation>
    <scope>IDENTIFICATION</scope>
</reference>
<dbReference type="SUPFAM" id="SSF54928">
    <property type="entry name" value="RNA-binding domain, RBD"/>
    <property type="match status" value="1"/>
</dbReference>
<dbReference type="HOGENOM" id="CLU_528210_0_0_1"/>
<dbReference type="GO" id="GO:0005737">
    <property type="term" value="C:cytoplasm"/>
    <property type="evidence" value="ECO:0007669"/>
    <property type="project" value="TreeGrafter"/>
</dbReference>
<sequence length="516" mass="57839">MVKLTPMMMKKKKMEEALAAKEHEKIKLEFEDDDEGSDYMSADDDEVSSGYEIEDSETGDDDDEDEAPELVSMPPKKGAAKTPKKEQTSMKIDAQKRAKTPGKTPIKQETTIKLAKTPGKTPIKQETTIKLAKTPGKTLNKQETPMKLAKTLIGKTPIKGQTPATAKKPQQTPLQATKTPIKGSAKKTSKLAKLQMSLSEDELEIEIESEKEDDVTVKIEGKKRPAQNDDKTSPKKMKTMCDENDEIVRAQYERIEKTERERIGFGFNPLRLYVHGLARKATVEQLKEVFPTCVEIQVKNMKAFVTFSSAADAEKAFLASVDMDIKGKKMTVVYSHAEKGEKKAKLRKELVEKQFERSCKLEKNRIVGGLDKKQLIVKFLPKMTTADELETLFPKCTKANTNETYQEGFMRFSSEEDAKQAFDKGADLVINGGKVVVLYLSFKPRSAPKEKKILESIENGDSVAKPKNKRRRKRKGKGIAPGVVQEQVVAQSPKMKKEKVSVSPRKVLKPLKKAKQ</sequence>
<dbReference type="GO" id="GO:0003729">
    <property type="term" value="F:mRNA binding"/>
    <property type="evidence" value="ECO:0007669"/>
    <property type="project" value="TreeGrafter"/>
</dbReference>
<evidence type="ECO:0000313" key="5">
    <source>
        <dbReference type="EnsemblMetazoa" id="SMAR001338-PA"/>
    </source>
</evidence>
<dbReference type="SMART" id="SM00360">
    <property type="entry name" value="RRM"/>
    <property type="match status" value="2"/>
</dbReference>
<reference evidence="6" key="1">
    <citation type="submission" date="2011-05" db="EMBL/GenBank/DDBJ databases">
        <authorList>
            <person name="Richards S.R."/>
            <person name="Qu J."/>
            <person name="Jiang H."/>
            <person name="Jhangiani S.N."/>
            <person name="Agravi P."/>
            <person name="Goodspeed R."/>
            <person name="Gross S."/>
            <person name="Mandapat C."/>
            <person name="Jackson L."/>
            <person name="Mathew T."/>
            <person name="Pu L."/>
            <person name="Thornton R."/>
            <person name="Saada N."/>
            <person name="Wilczek-Boney K.B."/>
            <person name="Lee S."/>
            <person name="Kovar C."/>
            <person name="Wu Y."/>
            <person name="Scherer S.E."/>
            <person name="Worley K.C."/>
            <person name="Muzny D.M."/>
            <person name="Gibbs R."/>
        </authorList>
    </citation>
    <scope>NUCLEOTIDE SEQUENCE</scope>
    <source>
        <strain evidence="6">Brora</strain>
    </source>
</reference>